<proteinExistence type="predicted"/>
<dbReference type="RefSeq" id="WP_257121189.1">
    <property type="nucleotide sequence ID" value="NZ_CP099464.1"/>
</dbReference>
<accession>A0ABY5LXB0</accession>
<reference evidence="1" key="1">
    <citation type="submission" date="2022-06" db="EMBL/GenBank/DDBJ databases">
        <title>Nostosin G and Spiroidesin B from the Cyanobacterium Dolichospermum sp. NIES-1697.</title>
        <authorList>
            <person name="Phan C.-S."/>
            <person name="Mehjabin J.J."/>
            <person name="Anas A.R.J."/>
            <person name="Hayasaka M."/>
            <person name="Onoki R."/>
            <person name="Wang J."/>
            <person name="Umezawa T."/>
            <person name="Washio K."/>
            <person name="Morikawa M."/>
            <person name="Okino T."/>
        </authorList>
    </citation>
    <scope>NUCLEOTIDE SEQUENCE</scope>
    <source>
        <strain evidence="1">NIES-1697</strain>
    </source>
</reference>
<keyword evidence="2" id="KW-1185">Reference proteome</keyword>
<sequence>MGVDCGYIEEYNPQRGFGFVGSTFQNKEIFEKGTFFHITKIKRKYPDLAQNLDNGICENICFWYETDKKDNKDQLCNIWLNTNDVPTEYKENITTKIEELWLKINKNSPHWLEKITIDLLGLDRTEELKQTRENLKLQKEEAEQKNNLSPRELRAEFIRKINQRSLKDIYLGLPIHLVDKVLWVSLEKRKNPLSHIPGGSDVVVEYHNGCAFGYNRIKLPSSYIYTILYNQMEDDFDYLAEQSQIAIVKDRVSKIFAREYDNQDERYHIPFEEVWNSETSNNLPWQCFKH</sequence>
<gene>
    <name evidence="1" type="ORF">NG743_26040</name>
</gene>
<evidence type="ECO:0000313" key="1">
    <source>
        <dbReference type="EMBL" id="UUO15407.1"/>
    </source>
</evidence>
<evidence type="ECO:0000313" key="2">
    <source>
        <dbReference type="Proteomes" id="UP001057561"/>
    </source>
</evidence>
<protein>
    <submittedName>
        <fullName evidence="1">Uncharacterized protein</fullName>
    </submittedName>
</protein>
<dbReference type="Proteomes" id="UP001057561">
    <property type="component" value="Chromosome"/>
</dbReference>
<dbReference type="EMBL" id="CP099464">
    <property type="protein sequence ID" value="UUO15407.1"/>
    <property type="molecule type" value="Genomic_DNA"/>
</dbReference>
<organism evidence="1 2">
    <name type="scientific">Dolichospermum heterosporum TAC447</name>
    <dbReference type="NCBI Taxonomy" id="747523"/>
    <lineage>
        <taxon>Bacteria</taxon>
        <taxon>Bacillati</taxon>
        <taxon>Cyanobacteriota</taxon>
        <taxon>Cyanophyceae</taxon>
        <taxon>Nostocales</taxon>
        <taxon>Aphanizomenonaceae</taxon>
        <taxon>Dolichospermum</taxon>
        <taxon>Dolichospermum heterosporum</taxon>
    </lineage>
</organism>
<name>A0ABY5LXB0_9CYAN</name>